<feature type="domain" description="Amino acid permease/ SLC12A" evidence="8">
    <location>
        <begin position="24"/>
        <end position="469"/>
    </location>
</feature>
<evidence type="ECO:0000256" key="2">
    <source>
        <dbReference type="ARBA" id="ARBA00022448"/>
    </source>
</evidence>
<dbReference type="InterPro" id="IPR004841">
    <property type="entry name" value="AA-permease/SLC12A_dom"/>
</dbReference>
<feature type="transmembrane region" description="Helical" evidence="7">
    <location>
        <begin position="131"/>
        <end position="149"/>
    </location>
</feature>
<keyword evidence="2" id="KW-0813">Transport</keyword>
<evidence type="ECO:0000256" key="6">
    <source>
        <dbReference type="ARBA" id="ARBA00023136"/>
    </source>
</evidence>
<dbReference type="AlphaFoldDB" id="A0AAX6MGE3"/>
<gene>
    <name evidence="9" type="ORF">Daesc_007772</name>
</gene>
<dbReference type="Proteomes" id="UP001369815">
    <property type="component" value="Unassembled WGS sequence"/>
</dbReference>
<dbReference type="PROSITE" id="PS00218">
    <property type="entry name" value="AMINO_ACID_PERMEASE_1"/>
    <property type="match status" value="1"/>
</dbReference>
<protein>
    <recommendedName>
        <fullName evidence="8">Amino acid permease/ SLC12A domain-containing protein</fullName>
    </recommendedName>
</protein>
<dbReference type="EMBL" id="JBANMG010000007">
    <property type="protein sequence ID" value="KAK6951241.1"/>
    <property type="molecule type" value="Genomic_DNA"/>
</dbReference>
<dbReference type="GO" id="GO:0015171">
    <property type="term" value="F:amino acid transmembrane transporter activity"/>
    <property type="evidence" value="ECO:0007669"/>
    <property type="project" value="TreeGrafter"/>
</dbReference>
<dbReference type="GO" id="GO:0016020">
    <property type="term" value="C:membrane"/>
    <property type="evidence" value="ECO:0007669"/>
    <property type="project" value="UniProtKB-SubCell"/>
</dbReference>
<reference evidence="9 10" key="1">
    <citation type="journal article" date="2024" name="Front Chem Biol">
        <title>Unveiling the potential of Daldinia eschscholtzii MFLUCC 19-0629 through bioactivity and bioinformatics studies for enhanced sustainable agriculture production.</title>
        <authorList>
            <person name="Brooks S."/>
            <person name="Weaver J.A."/>
            <person name="Klomchit A."/>
            <person name="Alharthi S.A."/>
            <person name="Onlamun T."/>
            <person name="Nurani R."/>
            <person name="Vong T.K."/>
            <person name="Alberti F."/>
            <person name="Greco C."/>
        </authorList>
    </citation>
    <scope>NUCLEOTIDE SEQUENCE [LARGE SCALE GENOMIC DNA]</scope>
    <source>
        <strain evidence="9">MFLUCC 19-0629</strain>
    </source>
</reference>
<feature type="transmembrane region" description="Helical" evidence="7">
    <location>
        <begin position="210"/>
        <end position="232"/>
    </location>
</feature>
<evidence type="ECO:0000256" key="1">
    <source>
        <dbReference type="ARBA" id="ARBA00004141"/>
    </source>
</evidence>
<keyword evidence="4" id="KW-0029">Amino-acid transport</keyword>
<dbReference type="Pfam" id="PF00324">
    <property type="entry name" value="AA_permease"/>
    <property type="match status" value="1"/>
</dbReference>
<feature type="transmembrane region" description="Helical" evidence="7">
    <location>
        <begin position="415"/>
        <end position="437"/>
    </location>
</feature>
<dbReference type="PANTHER" id="PTHR43341">
    <property type="entry name" value="AMINO ACID PERMEASE"/>
    <property type="match status" value="1"/>
</dbReference>
<feature type="transmembrane region" description="Helical" evidence="7">
    <location>
        <begin position="52"/>
        <end position="79"/>
    </location>
</feature>
<evidence type="ECO:0000259" key="8">
    <source>
        <dbReference type="Pfam" id="PF00324"/>
    </source>
</evidence>
<feature type="transmembrane region" description="Helical" evidence="7">
    <location>
        <begin position="338"/>
        <end position="359"/>
    </location>
</feature>
<keyword evidence="10" id="KW-1185">Reference proteome</keyword>
<evidence type="ECO:0000313" key="9">
    <source>
        <dbReference type="EMBL" id="KAK6951241.1"/>
    </source>
</evidence>
<comment type="caution">
    <text evidence="9">The sequence shown here is derived from an EMBL/GenBank/DDBJ whole genome shotgun (WGS) entry which is preliminary data.</text>
</comment>
<evidence type="ECO:0000256" key="4">
    <source>
        <dbReference type="ARBA" id="ARBA00022970"/>
    </source>
</evidence>
<dbReference type="Gene3D" id="1.20.1740.10">
    <property type="entry name" value="Amino acid/polyamine transporter I"/>
    <property type="match status" value="1"/>
</dbReference>
<feature type="transmembrane region" description="Helical" evidence="7">
    <location>
        <begin position="449"/>
        <end position="469"/>
    </location>
</feature>
<evidence type="ECO:0000256" key="5">
    <source>
        <dbReference type="ARBA" id="ARBA00022989"/>
    </source>
</evidence>
<dbReference type="InterPro" id="IPR050524">
    <property type="entry name" value="APC_YAT"/>
</dbReference>
<keyword evidence="5 7" id="KW-1133">Transmembrane helix</keyword>
<evidence type="ECO:0000256" key="3">
    <source>
        <dbReference type="ARBA" id="ARBA00022692"/>
    </source>
</evidence>
<proteinExistence type="predicted"/>
<feature type="transmembrane region" description="Helical" evidence="7">
    <location>
        <begin position="253"/>
        <end position="271"/>
    </location>
</feature>
<sequence length="498" mass="53749">MDLTTSAGTGDTSLKKVITTRQFVLMALSSSIGAGVLLATYSSLAVGGAASLLISFIVVGFAVWITMCALGELSAAFPVSGSFYGYSVRFISPAWGFAMGWNYVINFLFIVVFELVVMLLCARYWEPDLPAYYVIPGFISGLVLVNAFGAKWYAEAENAFAVCKMMVLSAFVIVAALIVNKSIPADTRPADEVGITLWQQNAFKHGPIGFLYVFMTAGMAYGGTEMLGLTAAECERPHKVMPLACKIVPLRIIWLYLVPIFMIGMVLKVSLDDTVQSGGISPLVAAMDQANLPILANVFNGIIIVAIFSMASASVFASSRALQALSSKGMGPRLFAKIRWGHPIWALALVFTVSLLSFIKISKDGDLVFNWLLALASGSNYFTWISICVCHVRLRLAIRKKGIEERDILKWKSPPGIGGSMIAIVIFLFGLSAQIIAAAQSPLPNPPHILASFLGIIVVFVFWAGYMVLGKGVLLIPLDQIDLQAKAAERIDNGEESI</sequence>
<name>A0AAX6MGE3_9PEZI</name>
<organism evidence="9 10">
    <name type="scientific">Daldinia eschscholtzii</name>
    <dbReference type="NCBI Taxonomy" id="292717"/>
    <lineage>
        <taxon>Eukaryota</taxon>
        <taxon>Fungi</taxon>
        <taxon>Dikarya</taxon>
        <taxon>Ascomycota</taxon>
        <taxon>Pezizomycotina</taxon>
        <taxon>Sordariomycetes</taxon>
        <taxon>Xylariomycetidae</taxon>
        <taxon>Xylariales</taxon>
        <taxon>Hypoxylaceae</taxon>
        <taxon>Daldinia</taxon>
    </lineage>
</organism>
<feature type="transmembrane region" description="Helical" evidence="7">
    <location>
        <begin position="23"/>
        <end position="46"/>
    </location>
</feature>
<evidence type="ECO:0000256" key="7">
    <source>
        <dbReference type="SAM" id="Phobius"/>
    </source>
</evidence>
<feature type="transmembrane region" description="Helical" evidence="7">
    <location>
        <begin position="100"/>
        <end position="125"/>
    </location>
</feature>
<evidence type="ECO:0000313" key="10">
    <source>
        <dbReference type="Proteomes" id="UP001369815"/>
    </source>
</evidence>
<feature type="transmembrane region" description="Helical" evidence="7">
    <location>
        <begin position="371"/>
        <end position="394"/>
    </location>
</feature>
<feature type="transmembrane region" description="Helical" evidence="7">
    <location>
        <begin position="291"/>
        <end position="317"/>
    </location>
</feature>
<comment type="subcellular location">
    <subcellularLocation>
        <location evidence="1">Membrane</location>
        <topology evidence="1">Multi-pass membrane protein</topology>
    </subcellularLocation>
</comment>
<dbReference type="InterPro" id="IPR004840">
    <property type="entry name" value="Amino_acid_permease_CS"/>
</dbReference>
<keyword evidence="6 7" id="KW-0472">Membrane</keyword>
<keyword evidence="3 7" id="KW-0812">Transmembrane</keyword>
<accession>A0AAX6MGE3</accession>
<feature type="transmembrane region" description="Helical" evidence="7">
    <location>
        <begin position="161"/>
        <end position="179"/>
    </location>
</feature>
<dbReference type="PANTHER" id="PTHR43341:SF1">
    <property type="entry name" value="GENERAL AMINO-ACID PERMEASE GAP1"/>
    <property type="match status" value="1"/>
</dbReference>
<dbReference type="PIRSF" id="PIRSF006060">
    <property type="entry name" value="AA_transporter"/>
    <property type="match status" value="1"/>
</dbReference>